<dbReference type="Pfam" id="PF00849">
    <property type="entry name" value="PseudoU_synth_2"/>
    <property type="match status" value="1"/>
</dbReference>
<evidence type="ECO:0000313" key="10">
    <source>
        <dbReference type="Proteomes" id="UP000537131"/>
    </source>
</evidence>
<dbReference type="AlphaFoldDB" id="A0A7Y0EDD1"/>
<comment type="similarity">
    <text evidence="2 7">Belongs to the pseudouridine synthase RluA family.</text>
</comment>
<dbReference type="InterPro" id="IPR020103">
    <property type="entry name" value="PsdUridine_synth_cat_dom_sf"/>
</dbReference>
<dbReference type="EC" id="5.4.99.-" evidence="7"/>
<dbReference type="GO" id="GO:0120159">
    <property type="term" value="F:rRNA pseudouridine synthase activity"/>
    <property type="evidence" value="ECO:0007669"/>
    <property type="project" value="UniProtKB-ARBA"/>
</dbReference>
<comment type="function">
    <text evidence="7">Responsible for synthesis of pseudouridine from uracil.</text>
</comment>
<dbReference type="EMBL" id="JABBNI010000004">
    <property type="protein sequence ID" value="NMM61404.1"/>
    <property type="molecule type" value="Genomic_DNA"/>
</dbReference>
<protein>
    <recommendedName>
        <fullName evidence="7">Pseudouridine synthase</fullName>
        <ecNumber evidence="7">5.4.99.-</ecNumber>
    </recommendedName>
</protein>
<keyword evidence="10" id="KW-1185">Reference proteome</keyword>
<dbReference type="InterPro" id="IPR006145">
    <property type="entry name" value="PsdUridine_synth_RsuA/RluA"/>
</dbReference>
<dbReference type="RefSeq" id="WP_169296012.1">
    <property type="nucleotide sequence ID" value="NZ_JABBNI010000004.1"/>
</dbReference>
<evidence type="ECO:0000256" key="2">
    <source>
        <dbReference type="ARBA" id="ARBA00010876"/>
    </source>
</evidence>
<evidence type="ECO:0000256" key="3">
    <source>
        <dbReference type="ARBA" id="ARBA00022884"/>
    </source>
</evidence>
<evidence type="ECO:0000256" key="1">
    <source>
        <dbReference type="ARBA" id="ARBA00000073"/>
    </source>
</evidence>
<dbReference type="SMART" id="SM00363">
    <property type="entry name" value="S4"/>
    <property type="match status" value="1"/>
</dbReference>
<name>A0A7Y0EDD1_9CLOT</name>
<sequence length="305" mass="34338">METREFIIDESSENIRLDVFLSGEMEDKSRSYIQGLIEKSQIKVNGILKKSNYKLKLKDIVHISIPDPVGLDIEPEDIPLDIVYEDSDVIVVNKPQGMVVHPASGVYTGTLVNALLNHCKDLSGINGVTRPGIVHRIDKDTSGVLVVAKNDRAHNKLAEQLKDHSMTRSYIALVEGILKKDEGTIDAPLGRHPVERIKIAVVKNGKDAVTHYKVLERFKNATLVECVLETGRTHQIRVHMAHIGHPLIGDPVYGYKKQRFNLNGQMLHAKKLGFIHPSTNEYIEFTSDLPEYFKKILNILKNELK</sequence>
<evidence type="ECO:0000313" key="9">
    <source>
        <dbReference type="EMBL" id="NMM61404.1"/>
    </source>
</evidence>
<dbReference type="Gene3D" id="3.30.2350.10">
    <property type="entry name" value="Pseudouridine synthase"/>
    <property type="match status" value="1"/>
</dbReference>
<reference evidence="9 10" key="1">
    <citation type="submission" date="2020-06" db="EMBL/GenBank/DDBJ databases">
        <title>Complete Genome Sequence of Clostridium muelleri sp. nov. P21T, an Acid-Alcohol Producing Acetogen Isolated from Old Hay.</title>
        <authorList>
            <person name="Duncan K.E."/>
            <person name="Tanner R.S."/>
        </authorList>
    </citation>
    <scope>NUCLEOTIDE SEQUENCE [LARGE SCALE GENOMIC DNA]</scope>
    <source>
        <strain evidence="9 10">P21</strain>
    </source>
</reference>
<dbReference type="PANTHER" id="PTHR21600:SF44">
    <property type="entry name" value="RIBOSOMAL LARGE SUBUNIT PSEUDOURIDINE SYNTHASE D"/>
    <property type="match status" value="1"/>
</dbReference>
<dbReference type="GO" id="GO:0000455">
    <property type="term" value="P:enzyme-directed rRNA pseudouridine synthesis"/>
    <property type="evidence" value="ECO:0007669"/>
    <property type="project" value="TreeGrafter"/>
</dbReference>
<dbReference type="Gene3D" id="3.10.290.10">
    <property type="entry name" value="RNA-binding S4 domain"/>
    <property type="match status" value="1"/>
</dbReference>
<dbReference type="NCBIfam" id="TIGR00005">
    <property type="entry name" value="rluA_subfam"/>
    <property type="match status" value="1"/>
</dbReference>
<accession>A0A7Y0EDD1</accession>
<comment type="caution">
    <text evidence="9">The sequence shown here is derived from an EMBL/GenBank/DDBJ whole genome shotgun (WGS) entry which is preliminary data.</text>
</comment>
<dbReference type="InterPro" id="IPR002942">
    <property type="entry name" value="S4_RNA-bd"/>
</dbReference>
<evidence type="ECO:0000256" key="7">
    <source>
        <dbReference type="RuleBase" id="RU362028"/>
    </source>
</evidence>
<dbReference type="InterPro" id="IPR006225">
    <property type="entry name" value="PsdUridine_synth_RluC/D"/>
</dbReference>
<dbReference type="SUPFAM" id="SSF55120">
    <property type="entry name" value="Pseudouridine synthase"/>
    <property type="match status" value="1"/>
</dbReference>
<dbReference type="PROSITE" id="PS01129">
    <property type="entry name" value="PSI_RLU"/>
    <property type="match status" value="1"/>
</dbReference>
<dbReference type="Proteomes" id="UP000537131">
    <property type="component" value="Unassembled WGS sequence"/>
</dbReference>
<dbReference type="Pfam" id="PF01479">
    <property type="entry name" value="S4"/>
    <property type="match status" value="1"/>
</dbReference>
<dbReference type="FunFam" id="3.30.2350.10:FF:000006">
    <property type="entry name" value="Pseudouridine synthase"/>
    <property type="match status" value="1"/>
</dbReference>
<comment type="catalytic activity">
    <reaction evidence="1 7">
        <text>a uridine in RNA = a pseudouridine in RNA</text>
        <dbReference type="Rhea" id="RHEA:48348"/>
        <dbReference type="Rhea" id="RHEA-COMP:12068"/>
        <dbReference type="Rhea" id="RHEA-COMP:12069"/>
        <dbReference type="ChEBI" id="CHEBI:65314"/>
        <dbReference type="ChEBI" id="CHEBI:65315"/>
    </reaction>
</comment>
<organism evidence="9 10">
    <name type="scientific">Clostridium muellerianum</name>
    <dbReference type="NCBI Taxonomy" id="2716538"/>
    <lineage>
        <taxon>Bacteria</taxon>
        <taxon>Bacillati</taxon>
        <taxon>Bacillota</taxon>
        <taxon>Clostridia</taxon>
        <taxon>Eubacteriales</taxon>
        <taxon>Clostridiaceae</taxon>
        <taxon>Clostridium</taxon>
    </lineage>
</organism>
<evidence type="ECO:0000256" key="5">
    <source>
        <dbReference type="PIRSR" id="PIRSR606225-1"/>
    </source>
</evidence>
<dbReference type="PANTHER" id="PTHR21600">
    <property type="entry name" value="MITOCHONDRIAL RNA PSEUDOURIDINE SYNTHASE"/>
    <property type="match status" value="1"/>
</dbReference>
<dbReference type="InterPro" id="IPR050188">
    <property type="entry name" value="RluA_PseudoU_synthase"/>
</dbReference>
<dbReference type="InterPro" id="IPR036986">
    <property type="entry name" value="S4_RNA-bd_sf"/>
</dbReference>
<feature type="active site" evidence="5">
    <location>
        <position position="138"/>
    </location>
</feature>
<gene>
    <name evidence="9" type="ORF">HBE96_01550</name>
</gene>
<evidence type="ECO:0000256" key="6">
    <source>
        <dbReference type="PROSITE-ProRule" id="PRU00182"/>
    </source>
</evidence>
<dbReference type="InterPro" id="IPR006224">
    <property type="entry name" value="PsdUridine_synth_RluA-like_CS"/>
</dbReference>
<dbReference type="GO" id="GO:0003723">
    <property type="term" value="F:RNA binding"/>
    <property type="evidence" value="ECO:0007669"/>
    <property type="project" value="UniProtKB-KW"/>
</dbReference>
<feature type="domain" description="RNA-binding S4" evidence="8">
    <location>
        <begin position="15"/>
        <end position="79"/>
    </location>
</feature>
<evidence type="ECO:0000259" key="8">
    <source>
        <dbReference type="SMART" id="SM00363"/>
    </source>
</evidence>
<keyword evidence="4 7" id="KW-0413">Isomerase</keyword>
<dbReference type="SUPFAM" id="SSF55174">
    <property type="entry name" value="Alpha-L RNA-binding motif"/>
    <property type="match status" value="1"/>
</dbReference>
<keyword evidence="3 6" id="KW-0694">RNA-binding</keyword>
<dbReference type="PROSITE" id="PS50889">
    <property type="entry name" value="S4"/>
    <property type="match status" value="1"/>
</dbReference>
<dbReference type="CDD" id="cd02869">
    <property type="entry name" value="PseudoU_synth_RluA_like"/>
    <property type="match status" value="1"/>
</dbReference>
<dbReference type="CDD" id="cd00165">
    <property type="entry name" value="S4"/>
    <property type="match status" value="1"/>
</dbReference>
<proteinExistence type="inferred from homology"/>
<evidence type="ECO:0000256" key="4">
    <source>
        <dbReference type="ARBA" id="ARBA00023235"/>
    </source>
</evidence>